<dbReference type="RefSeq" id="WP_339588132.1">
    <property type="nucleotide sequence ID" value="NZ_JBBHJZ010000003.1"/>
</dbReference>
<dbReference type="EMBL" id="JBBHJZ010000003">
    <property type="protein sequence ID" value="MEJ5978195.1"/>
    <property type="molecule type" value="Genomic_DNA"/>
</dbReference>
<reference evidence="2 3" key="1">
    <citation type="submission" date="2024-03" db="EMBL/GenBank/DDBJ databases">
        <authorList>
            <person name="Jo J.-H."/>
        </authorList>
    </citation>
    <scope>NUCLEOTIDE SEQUENCE [LARGE SCALE GENOMIC DNA]</scope>
    <source>
        <strain evidence="2 3">PS1R-30</strain>
    </source>
</reference>
<dbReference type="InterPro" id="IPR036812">
    <property type="entry name" value="NAD(P)_OxRdtase_dom_sf"/>
</dbReference>
<comment type="caution">
    <text evidence="2">The sequence shown here is derived from an EMBL/GenBank/DDBJ whole genome shotgun (WGS) entry which is preliminary data.</text>
</comment>
<dbReference type="Proteomes" id="UP001361239">
    <property type="component" value="Unassembled WGS sequence"/>
</dbReference>
<name>A0ABU8RYN6_9SPHN</name>
<protein>
    <submittedName>
        <fullName evidence="2">Aldo/keto reductase</fullName>
    </submittedName>
</protein>
<feature type="domain" description="NADP-dependent oxidoreductase" evidence="1">
    <location>
        <begin position="15"/>
        <end position="312"/>
    </location>
</feature>
<dbReference type="Gene3D" id="3.20.20.100">
    <property type="entry name" value="NADP-dependent oxidoreductase domain"/>
    <property type="match status" value="1"/>
</dbReference>
<evidence type="ECO:0000259" key="1">
    <source>
        <dbReference type="Pfam" id="PF00248"/>
    </source>
</evidence>
<organism evidence="2 3">
    <name type="scientific">Novosphingobium anseongense</name>
    <dbReference type="NCBI Taxonomy" id="3133436"/>
    <lineage>
        <taxon>Bacteria</taxon>
        <taxon>Pseudomonadati</taxon>
        <taxon>Pseudomonadota</taxon>
        <taxon>Alphaproteobacteria</taxon>
        <taxon>Sphingomonadales</taxon>
        <taxon>Sphingomonadaceae</taxon>
        <taxon>Novosphingobium</taxon>
    </lineage>
</organism>
<dbReference type="InterPro" id="IPR050523">
    <property type="entry name" value="AKR_Detox_Biosynth"/>
</dbReference>
<dbReference type="Pfam" id="PF00248">
    <property type="entry name" value="Aldo_ket_red"/>
    <property type="match status" value="1"/>
</dbReference>
<dbReference type="InterPro" id="IPR023210">
    <property type="entry name" value="NADP_OxRdtase_dom"/>
</dbReference>
<accession>A0ABU8RYN6</accession>
<dbReference type="PANTHER" id="PTHR43364:SF6">
    <property type="entry name" value="OXIDOREDUCTASE-RELATED"/>
    <property type="match status" value="1"/>
</dbReference>
<sequence length="314" mass="33792">MQMRKLGSTGVAIAPLVLGGNVFGWTADRETSFAILDAFLEAGFNAIDTADFYMRHLPGFEGGESETVIGEWLKDRGVRDKVVLITKGGLPMGEGLEGLGRDYLPRACEASLRRLQTDHIDVYMAHQPDVNTPIAETLEAFQALIDAGKVGHAAASNYSAEQLREAVAAERPGRARYAVLEQHYNLAAREEFEGPLEDVCLAENIGTIPYFSLAGGFLTGKYRSKDDAEGRARGGTVQRYLTPKNFALLDVLDVVAARHDATLAQVSLAWLLTRKSVSAPIVSATSLGQLADILKSVELQLTAEDLAALDAASA</sequence>
<gene>
    <name evidence="2" type="ORF">WG901_16195</name>
</gene>
<dbReference type="PANTHER" id="PTHR43364">
    <property type="entry name" value="NADH-SPECIFIC METHYLGLYOXAL REDUCTASE-RELATED"/>
    <property type="match status" value="1"/>
</dbReference>
<evidence type="ECO:0000313" key="2">
    <source>
        <dbReference type="EMBL" id="MEJ5978195.1"/>
    </source>
</evidence>
<dbReference type="SUPFAM" id="SSF51430">
    <property type="entry name" value="NAD(P)-linked oxidoreductase"/>
    <property type="match status" value="1"/>
</dbReference>
<keyword evidence="3" id="KW-1185">Reference proteome</keyword>
<evidence type="ECO:0000313" key="3">
    <source>
        <dbReference type="Proteomes" id="UP001361239"/>
    </source>
</evidence>
<proteinExistence type="predicted"/>
<dbReference type="CDD" id="cd19081">
    <property type="entry name" value="AKR_AKR9C1"/>
    <property type="match status" value="1"/>
</dbReference>